<dbReference type="NCBIfam" id="TIGR01957">
    <property type="entry name" value="nuoB_fam"/>
    <property type="match status" value="1"/>
</dbReference>
<dbReference type="InterPro" id="IPR006137">
    <property type="entry name" value="NADH_UbQ_OxRdtase-like_20kDa"/>
</dbReference>
<dbReference type="GO" id="GO:0009060">
    <property type="term" value="P:aerobic respiration"/>
    <property type="evidence" value="ECO:0007669"/>
    <property type="project" value="TreeGrafter"/>
</dbReference>
<dbReference type="PANTHER" id="PTHR11995:SF14">
    <property type="entry name" value="NADH DEHYDROGENASE [UBIQUINONE] IRON-SULFUR PROTEIN 7, MITOCHONDRIAL"/>
    <property type="match status" value="1"/>
</dbReference>
<dbReference type="GO" id="GO:0051539">
    <property type="term" value="F:4 iron, 4 sulfur cluster binding"/>
    <property type="evidence" value="ECO:0007669"/>
    <property type="project" value="InterPro"/>
</dbReference>
<sequence>MGISDVIPVPVCIDEEIEKWTIFGQPVTEVWFTTTEKIHEIIQMGPIKNIFNWGRKNSVYFLMQPMGCCGVEMFVFGAAPYDSDRFGCIPRNTPRQTDVMIISGYLTRKYLPVFKNLWENMPEPKWCIAIGECAISGGPFYDSYNIIQNTGDYFPIDVYIPGCPPRPEQFLEGLMNLQEKIKQRKDLRDY</sequence>
<proteinExistence type="inferred from homology"/>
<evidence type="ECO:0000256" key="1">
    <source>
        <dbReference type="ARBA" id="ARBA00009173"/>
    </source>
</evidence>
<evidence type="ECO:0000259" key="2">
    <source>
        <dbReference type="Pfam" id="PF01058"/>
    </source>
</evidence>
<dbReference type="GO" id="GO:0008137">
    <property type="term" value="F:NADH dehydrogenase (ubiquinone) activity"/>
    <property type="evidence" value="ECO:0007669"/>
    <property type="project" value="InterPro"/>
</dbReference>
<reference evidence="3" key="1">
    <citation type="journal article" date="2015" name="Proc. Natl. Acad. Sci. U.S.A.">
        <title>Networks of energetic and metabolic interactions define dynamics in microbial communities.</title>
        <authorList>
            <person name="Embree M."/>
            <person name="Liu J.K."/>
            <person name="Al-Bassam M.M."/>
            <person name="Zengler K."/>
        </authorList>
    </citation>
    <scope>NUCLEOTIDE SEQUENCE</scope>
</reference>
<protein>
    <submittedName>
        <fullName evidence="3">Coenzyme f(420)h(2) dehydrogenase (Methanophenazine) subunit fpob</fullName>
    </submittedName>
</protein>
<dbReference type="AlphaFoldDB" id="A0A0W8FAE6"/>
<comment type="caution">
    <text evidence="3">The sequence shown here is derived from an EMBL/GenBank/DDBJ whole genome shotgun (WGS) entry which is preliminary data.</text>
</comment>
<dbReference type="GO" id="GO:0015990">
    <property type="term" value="P:electron transport coupled proton transport"/>
    <property type="evidence" value="ECO:0007669"/>
    <property type="project" value="TreeGrafter"/>
</dbReference>
<name>A0A0W8FAE6_9ZZZZ</name>
<dbReference type="GO" id="GO:0048038">
    <property type="term" value="F:quinone binding"/>
    <property type="evidence" value="ECO:0007669"/>
    <property type="project" value="InterPro"/>
</dbReference>
<dbReference type="Gene3D" id="3.40.50.12280">
    <property type="match status" value="1"/>
</dbReference>
<dbReference type="EMBL" id="LNQE01001419">
    <property type="protein sequence ID" value="KUG17853.1"/>
    <property type="molecule type" value="Genomic_DNA"/>
</dbReference>
<accession>A0A0W8FAE6</accession>
<feature type="domain" description="NADH:ubiquinone oxidoreductase-like 20kDa subunit" evidence="2">
    <location>
        <begin position="69"/>
        <end position="177"/>
    </location>
</feature>
<dbReference type="GO" id="GO:0045271">
    <property type="term" value="C:respiratory chain complex I"/>
    <property type="evidence" value="ECO:0007669"/>
    <property type="project" value="TreeGrafter"/>
</dbReference>
<gene>
    <name evidence="3" type="ORF">ASZ90_012496</name>
</gene>
<dbReference type="Pfam" id="PF01058">
    <property type="entry name" value="Oxidored_q6"/>
    <property type="match status" value="1"/>
</dbReference>
<dbReference type="SUPFAM" id="SSF56770">
    <property type="entry name" value="HydA/Nqo6-like"/>
    <property type="match status" value="1"/>
</dbReference>
<dbReference type="InterPro" id="IPR006138">
    <property type="entry name" value="NADH_UQ_OxRdtase_20Kd_su"/>
</dbReference>
<dbReference type="NCBIfam" id="NF005012">
    <property type="entry name" value="PRK06411.1"/>
    <property type="match status" value="1"/>
</dbReference>
<evidence type="ECO:0000313" key="3">
    <source>
        <dbReference type="EMBL" id="KUG17853.1"/>
    </source>
</evidence>
<dbReference type="PANTHER" id="PTHR11995">
    <property type="entry name" value="NADH DEHYDROGENASE"/>
    <property type="match status" value="1"/>
</dbReference>
<dbReference type="SMR" id="A0A0W8FAE6"/>
<comment type="similarity">
    <text evidence="1">Belongs to the complex I 20 kDa subunit family.</text>
</comment>
<organism evidence="3">
    <name type="scientific">hydrocarbon metagenome</name>
    <dbReference type="NCBI Taxonomy" id="938273"/>
    <lineage>
        <taxon>unclassified sequences</taxon>
        <taxon>metagenomes</taxon>
        <taxon>ecological metagenomes</taxon>
    </lineage>
</organism>